<protein>
    <submittedName>
        <fullName evidence="1">Uncharacterized protein</fullName>
    </submittedName>
</protein>
<dbReference type="EMBL" id="QZAF01000378">
    <property type="protein sequence ID" value="THV67761.1"/>
    <property type="molecule type" value="Genomic_DNA"/>
</dbReference>
<sequence length="181" mass="20441">MSKRSVPDDKPAGLPVPKKSRLDIDTGIAEVKSRSAELLKALKNQNNQVQVGHYVSRGDTQDSLTQAETLVATVAKLETTATNTVDELIVNVIDAEIHRWFKVFEQESNRFADGESCGPLLFSYIYHCEMEERSAIRDVVKKQVQDVPLCNPSSKIRKETKVAFKKIMSKEMMRLLEETML</sequence>
<reference evidence="1 2" key="1">
    <citation type="submission" date="2018-10" db="EMBL/GenBank/DDBJ databases">
        <title>Fifty Aureobasidium pullulans genomes reveal a recombining polyextremotolerant generalist.</title>
        <authorList>
            <person name="Gostincar C."/>
            <person name="Turk M."/>
            <person name="Zajc J."/>
            <person name="Gunde-Cimerman N."/>
        </authorList>
    </citation>
    <scope>NUCLEOTIDE SEQUENCE [LARGE SCALE GENOMIC DNA]</scope>
    <source>
        <strain evidence="1 2">EXF-11900</strain>
    </source>
</reference>
<proteinExistence type="predicted"/>
<dbReference type="AlphaFoldDB" id="A0A4S8SBI4"/>
<name>A0A4S8SBI4_AURPU</name>
<evidence type="ECO:0000313" key="2">
    <source>
        <dbReference type="Proteomes" id="UP000304951"/>
    </source>
</evidence>
<comment type="caution">
    <text evidence="1">The sequence shown here is derived from an EMBL/GenBank/DDBJ whole genome shotgun (WGS) entry which is preliminary data.</text>
</comment>
<organism evidence="1 2">
    <name type="scientific">Aureobasidium pullulans</name>
    <name type="common">Black yeast</name>
    <name type="synonym">Pullularia pullulans</name>
    <dbReference type="NCBI Taxonomy" id="5580"/>
    <lineage>
        <taxon>Eukaryota</taxon>
        <taxon>Fungi</taxon>
        <taxon>Dikarya</taxon>
        <taxon>Ascomycota</taxon>
        <taxon>Pezizomycotina</taxon>
        <taxon>Dothideomycetes</taxon>
        <taxon>Dothideomycetidae</taxon>
        <taxon>Dothideales</taxon>
        <taxon>Saccotheciaceae</taxon>
        <taxon>Aureobasidium</taxon>
    </lineage>
</organism>
<accession>A0A4S8SBI4</accession>
<evidence type="ECO:0000313" key="1">
    <source>
        <dbReference type="EMBL" id="THV67761.1"/>
    </source>
</evidence>
<dbReference type="Proteomes" id="UP000304951">
    <property type="component" value="Unassembled WGS sequence"/>
</dbReference>
<gene>
    <name evidence="1" type="ORF">D6D28_07243</name>
</gene>